<dbReference type="PANTHER" id="PTHR13869">
    <property type="entry name" value="MYELIN P0 RELATED"/>
    <property type="match status" value="1"/>
</dbReference>
<keyword evidence="7 15" id="KW-0472">Membrane</keyword>
<feature type="domain" description="Ig-like" evidence="16">
    <location>
        <begin position="10"/>
        <end position="146"/>
    </location>
</feature>
<keyword evidence="5" id="KW-0732">Signal</keyword>
<dbReference type="InterPro" id="IPR007110">
    <property type="entry name" value="Ig-like_dom"/>
</dbReference>
<dbReference type="InterPro" id="IPR013106">
    <property type="entry name" value="Ig_V-set"/>
</dbReference>
<dbReference type="InterPro" id="IPR036179">
    <property type="entry name" value="Ig-like_dom_sf"/>
</dbReference>
<organism evidence="17 18">
    <name type="scientific">Pleurodeles waltl</name>
    <name type="common">Iberian ribbed newt</name>
    <dbReference type="NCBI Taxonomy" id="8319"/>
    <lineage>
        <taxon>Eukaryota</taxon>
        <taxon>Metazoa</taxon>
        <taxon>Chordata</taxon>
        <taxon>Craniata</taxon>
        <taxon>Vertebrata</taxon>
        <taxon>Euteleostomi</taxon>
        <taxon>Amphibia</taxon>
        <taxon>Batrachia</taxon>
        <taxon>Caudata</taxon>
        <taxon>Salamandroidea</taxon>
        <taxon>Salamandridae</taxon>
        <taxon>Pleurodelinae</taxon>
        <taxon>Pleurodeles</taxon>
    </lineage>
</organism>
<evidence type="ECO:0000256" key="13">
    <source>
        <dbReference type="ARBA" id="ARBA00058349"/>
    </source>
</evidence>
<reference evidence="17" key="1">
    <citation type="journal article" date="2022" name="bioRxiv">
        <title>Sequencing and chromosome-scale assembly of the giantPleurodeles waltlgenome.</title>
        <authorList>
            <person name="Brown T."/>
            <person name="Elewa A."/>
            <person name="Iarovenko S."/>
            <person name="Subramanian E."/>
            <person name="Araus A.J."/>
            <person name="Petzold A."/>
            <person name="Susuki M."/>
            <person name="Suzuki K.-i.T."/>
            <person name="Hayashi T."/>
            <person name="Toyoda A."/>
            <person name="Oliveira C."/>
            <person name="Osipova E."/>
            <person name="Leigh N.D."/>
            <person name="Simon A."/>
            <person name="Yun M.H."/>
        </authorList>
    </citation>
    <scope>NUCLEOTIDE SEQUENCE</scope>
    <source>
        <strain evidence="17">20211129_DDA</strain>
        <tissue evidence="17">Liver</tissue>
    </source>
</reference>
<evidence type="ECO:0000256" key="11">
    <source>
        <dbReference type="ARBA" id="ARBA00029587"/>
    </source>
</evidence>
<evidence type="ECO:0000313" key="18">
    <source>
        <dbReference type="Proteomes" id="UP001066276"/>
    </source>
</evidence>
<evidence type="ECO:0000256" key="3">
    <source>
        <dbReference type="ARBA" id="ARBA00020871"/>
    </source>
</evidence>
<feature type="compositionally biased region" description="Polar residues" evidence="14">
    <location>
        <begin position="216"/>
        <end position="232"/>
    </location>
</feature>
<comment type="subcellular location">
    <subcellularLocation>
        <location evidence="1">Membrane</location>
        <topology evidence="1">Single-pass type I membrane protein</topology>
    </subcellularLocation>
</comment>
<dbReference type="GO" id="GO:0009986">
    <property type="term" value="C:cell surface"/>
    <property type="evidence" value="ECO:0007669"/>
    <property type="project" value="TreeGrafter"/>
</dbReference>
<dbReference type="FunFam" id="2.60.40.10:FF:000193">
    <property type="entry name" value="Myelin protein zero-like 1 like"/>
    <property type="match status" value="1"/>
</dbReference>
<evidence type="ECO:0000259" key="16">
    <source>
        <dbReference type="PROSITE" id="PS50835"/>
    </source>
</evidence>
<dbReference type="GO" id="GO:0005886">
    <property type="term" value="C:plasma membrane"/>
    <property type="evidence" value="ECO:0007669"/>
    <property type="project" value="TreeGrafter"/>
</dbReference>
<keyword evidence="4 15" id="KW-0812">Transmembrane</keyword>
<accession>A0AAV7NCM7</accession>
<dbReference type="SMART" id="SM00409">
    <property type="entry name" value="IG"/>
    <property type="match status" value="1"/>
</dbReference>
<evidence type="ECO:0000256" key="12">
    <source>
        <dbReference type="ARBA" id="ARBA00032781"/>
    </source>
</evidence>
<feature type="transmembrane region" description="Helical" evidence="15">
    <location>
        <begin position="161"/>
        <end position="186"/>
    </location>
</feature>
<evidence type="ECO:0000256" key="7">
    <source>
        <dbReference type="ARBA" id="ARBA00023136"/>
    </source>
</evidence>
<dbReference type="InterPro" id="IPR003599">
    <property type="entry name" value="Ig_sub"/>
</dbReference>
<keyword evidence="10" id="KW-0393">Immunoglobulin domain</keyword>
<dbReference type="GO" id="GO:0005925">
    <property type="term" value="C:focal adhesion"/>
    <property type="evidence" value="ECO:0007669"/>
    <property type="project" value="TreeGrafter"/>
</dbReference>
<keyword evidence="18" id="KW-1185">Reference proteome</keyword>
<dbReference type="SMART" id="SM00406">
    <property type="entry name" value="IGv"/>
    <property type="match status" value="1"/>
</dbReference>
<evidence type="ECO:0000256" key="6">
    <source>
        <dbReference type="ARBA" id="ARBA00022989"/>
    </source>
</evidence>
<evidence type="ECO:0000256" key="14">
    <source>
        <dbReference type="SAM" id="MobiDB-lite"/>
    </source>
</evidence>
<comment type="similarity">
    <text evidence="2">Belongs to the myelin P0 protein family.</text>
</comment>
<dbReference type="PANTHER" id="PTHR13869:SF19">
    <property type="entry name" value="MYELIN PROTEIN ZERO-LIKE PROTEIN 1"/>
    <property type="match status" value="1"/>
</dbReference>
<evidence type="ECO:0000256" key="10">
    <source>
        <dbReference type="ARBA" id="ARBA00023319"/>
    </source>
</evidence>
<comment type="caution">
    <text evidence="17">The sequence shown here is derived from an EMBL/GenBank/DDBJ whole genome shotgun (WGS) entry which is preliminary data.</text>
</comment>
<proteinExistence type="inferred from homology"/>
<dbReference type="Proteomes" id="UP001066276">
    <property type="component" value="Chromosome 8"/>
</dbReference>
<sequence>MMAVVVALAPRWRLLATVCLALGFGLRVDAVEVFTTSELFVENGTRARLPCTFKSFAVITSSAFVSWDFLPDSGGESFTILFFSGGKTHHVTADHFKDRIGWDGDLNKKDGSIYIEKMQFKDNGTYFCSVKNPPDVDGSRARLLLRVVAKENLPVYSTGTVAGIVVGAVAGFLLLVGLIVGLICVLNNSSNRNSNKNYSGCSTTESLMSPVKQTPKKSSSETQGLVNSLPTGSHQGPVIYAQLDHSGGTSNQIIKSESVVYADIRKN</sequence>
<protein>
    <recommendedName>
        <fullName evidence="3">Myelin protein P0</fullName>
    </recommendedName>
    <alternativeName>
        <fullName evidence="12">Myelin peripheral protein</fullName>
    </alternativeName>
    <alternativeName>
        <fullName evidence="11">Myelin protein zero</fullName>
    </alternativeName>
</protein>
<keyword evidence="8" id="KW-1015">Disulfide bond</keyword>
<name>A0AAV7NCM7_PLEWA</name>
<evidence type="ECO:0000256" key="8">
    <source>
        <dbReference type="ARBA" id="ARBA00023157"/>
    </source>
</evidence>
<dbReference type="SUPFAM" id="SSF48726">
    <property type="entry name" value="Immunoglobulin"/>
    <property type="match status" value="1"/>
</dbReference>
<evidence type="ECO:0000313" key="17">
    <source>
        <dbReference type="EMBL" id="KAJ1112615.1"/>
    </source>
</evidence>
<keyword evidence="6 15" id="KW-1133">Transmembrane helix</keyword>
<gene>
    <name evidence="17" type="ORF">NDU88_000876</name>
</gene>
<dbReference type="PROSITE" id="PS50835">
    <property type="entry name" value="IG_LIKE"/>
    <property type="match status" value="1"/>
</dbReference>
<evidence type="ECO:0000256" key="4">
    <source>
        <dbReference type="ARBA" id="ARBA00022692"/>
    </source>
</evidence>
<keyword evidence="9" id="KW-0325">Glycoprotein</keyword>
<dbReference type="EMBL" id="JANPWB010000012">
    <property type="protein sequence ID" value="KAJ1112615.1"/>
    <property type="molecule type" value="Genomic_DNA"/>
</dbReference>
<dbReference type="InterPro" id="IPR000920">
    <property type="entry name" value="Myelin_P0-rel"/>
</dbReference>
<evidence type="ECO:0000256" key="9">
    <source>
        <dbReference type="ARBA" id="ARBA00023180"/>
    </source>
</evidence>
<evidence type="ECO:0000256" key="1">
    <source>
        <dbReference type="ARBA" id="ARBA00004479"/>
    </source>
</evidence>
<dbReference type="InterPro" id="IPR013783">
    <property type="entry name" value="Ig-like_fold"/>
</dbReference>
<dbReference type="AlphaFoldDB" id="A0AAV7NCM7"/>
<evidence type="ECO:0000256" key="5">
    <source>
        <dbReference type="ARBA" id="ARBA00022729"/>
    </source>
</evidence>
<dbReference type="Pfam" id="PF07686">
    <property type="entry name" value="V-set"/>
    <property type="match status" value="1"/>
</dbReference>
<dbReference type="Gene3D" id="2.60.40.10">
    <property type="entry name" value="Immunoglobulins"/>
    <property type="match status" value="1"/>
</dbReference>
<evidence type="ECO:0000256" key="2">
    <source>
        <dbReference type="ARBA" id="ARBA00007180"/>
    </source>
</evidence>
<comment type="function">
    <text evidence="13">Creation of an extracellular membrane face which guides the wrapping process and ultimately compacts adjacent lamellae.</text>
</comment>
<evidence type="ECO:0000256" key="15">
    <source>
        <dbReference type="SAM" id="Phobius"/>
    </source>
</evidence>
<dbReference type="PRINTS" id="PR00213">
    <property type="entry name" value="MYELINP0"/>
</dbReference>
<feature type="region of interest" description="Disordered" evidence="14">
    <location>
        <begin position="195"/>
        <end position="232"/>
    </location>
</feature>